<dbReference type="Gene3D" id="2.40.50.140">
    <property type="entry name" value="Nucleic acid-binding proteins"/>
    <property type="match status" value="1"/>
</dbReference>
<dbReference type="PANTHER" id="PTHR13454:SF11">
    <property type="entry name" value="PROTEIN MCM10 HOMOLOG"/>
    <property type="match status" value="1"/>
</dbReference>
<dbReference type="STRING" id="1206466.K0KFC9"/>
<dbReference type="PANTHER" id="PTHR13454">
    <property type="entry name" value="PROTEIN MCM10 HOMOLOG"/>
    <property type="match status" value="1"/>
</dbReference>
<comment type="subcellular location">
    <subcellularLocation>
        <location evidence="1">Nucleus</location>
    </subcellularLocation>
</comment>
<dbReference type="Pfam" id="PF09329">
    <property type="entry name" value="zf-primase"/>
    <property type="match status" value="1"/>
</dbReference>
<dbReference type="SUPFAM" id="SSF50249">
    <property type="entry name" value="Nucleic acid-binding proteins"/>
    <property type="match status" value="1"/>
</dbReference>
<dbReference type="EMBL" id="CAIF01000090">
    <property type="protein sequence ID" value="CCH43820.1"/>
    <property type="molecule type" value="Genomic_DNA"/>
</dbReference>
<name>K0KFC9_WICCF</name>
<feature type="domain" description="MCM10 OB-fold" evidence="11">
    <location>
        <begin position="154"/>
        <end position="284"/>
    </location>
</feature>
<dbReference type="GO" id="GO:0008270">
    <property type="term" value="F:zinc ion binding"/>
    <property type="evidence" value="ECO:0007669"/>
    <property type="project" value="UniProtKB-KW"/>
</dbReference>
<keyword evidence="6" id="KW-0862">Zinc</keyword>
<reference evidence="12 13" key="1">
    <citation type="journal article" date="2012" name="Eukaryot. Cell">
        <title>Draft genome sequence of Wickerhamomyces ciferrii NRRL Y-1031 F-60-10.</title>
        <authorList>
            <person name="Schneider J."/>
            <person name="Andrea H."/>
            <person name="Blom J."/>
            <person name="Jaenicke S."/>
            <person name="Ruckert C."/>
            <person name="Schorsch C."/>
            <person name="Szczepanowski R."/>
            <person name="Farwick M."/>
            <person name="Goesmann A."/>
            <person name="Puhler A."/>
            <person name="Schaffer S."/>
            <person name="Tauch A."/>
            <person name="Kohler T."/>
            <person name="Brinkrolf K."/>
        </authorList>
    </citation>
    <scope>NUCLEOTIDE SEQUENCE [LARGE SCALE GENOMIC DNA]</scope>
    <source>
        <strain evidence="13">ATCC 14091 / BCRC 22168 / CBS 111 / JCM 3599 / NBRC 0793 / NRRL Y-1031 F-60-10</strain>
    </source>
</reference>
<protein>
    <submittedName>
        <fullName evidence="12">Minichromosome maintenance protein 10</fullName>
    </submittedName>
</protein>
<evidence type="ECO:0000259" key="10">
    <source>
        <dbReference type="Pfam" id="PF09329"/>
    </source>
</evidence>
<keyword evidence="4" id="KW-0479">Metal-binding</keyword>
<evidence type="ECO:0000256" key="4">
    <source>
        <dbReference type="ARBA" id="ARBA00022723"/>
    </source>
</evidence>
<feature type="domain" description="Zinc finger Mcm10/DnaG-type" evidence="10">
    <location>
        <begin position="293"/>
        <end position="337"/>
    </location>
</feature>
<feature type="region of interest" description="Disordered" evidence="9">
    <location>
        <begin position="37"/>
        <end position="104"/>
    </location>
</feature>
<dbReference type="eggNOG" id="KOG3056">
    <property type="taxonomic scope" value="Eukaryota"/>
</dbReference>
<dbReference type="FunCoup" id="K0KFC9">
    <property type="interactions" value="57"/>
</dbReference>
<organism evidence="12 13">
    <name type="scientific">Wickerhamomyces ciferrii (strain ATCC 14091 / BCRC 22168 / CBS 111 / JCM 3599 / NBRC 0793 / NRRL Y-1031 F-60-10)</name>
    <name type="common">Yeast</name>
    <name type="synonym">Pichia ciferrii</name>
    <dbReference type="NCBI Taxonomy" id="1206466"/>
    <lineage>
        <taxon>Eukaryota</taxon>
        <taxon>Fungi</taxon>
        <taxon>Dikarya</taxon>
        <taxon>Ascomycota</taxon>
        <taxon>Saccharomycotina</taxon>
        <taxon>Saccharomycetes</taxon>
        <taxon>Phaffomycetales</taxon>
        <taxon>Wickerhamomycetaceae</taxon>
        <taxon>Wickerhamomyces</taxon>
    </lineage>
</organism>
<evidence type="ECO:0000256" key="3">
    <source>
        <dbReference type="ARBA" id="ARBA00022705"/>
    </source>
</evidence>
<comment type="similarity">
    <text evidence="2">Belongs to the MCM10 family.</text>
</comment>
<dbReference type="GO" id="GO:0043596">
    <property type="term" value="C:nuclear replication fork"/>
    <property type="evidence" value="ECO:0007669"/>
    <property type="project" value="TreeGrafter"/>
</dbReference>
<dbReference type="GO" id="GO:0003688">
    <property type="term" value="F:DNA replication origin binding"/>
    <property type="evidence" value="ECO:0007669"/>
    <property type="project" value="TreeGrafter"/>
</dbReference>
<dbReference type="InterPro" id="IPR055065">
    <property type="entry name" value="OB_MCM10"/>
</dbReference>
<dbReference type="Proteomes" id="UP000009328">
    <property type="component" value="Unassembled WGS sequence"/>
</dbReference>
<keyword evidence="7" id="KW-0539">Nucleus</keyword>
<dbReference type="AlphaFoldDB" id="K0KFC9"/>
<dbReference type="InterPro" id="IPR040184">
    <property type="entry name" value="Mcm10"/>
</dbReference>
<feature type="compositionally biased region" description="Polar residues" evidence="9">
    <location>
        <begin position="59"/>
        <end position="85"/>
    </location>
</feature>
<evidence type="ECO:0000259" key="11">
    <source>
        <dbReference type="Pfam" id="PF22379"/>
    </source>
</evidence>
<evidence type="ECO:0000256" key="2">
    <source>
        <dbReference type="ARBA" id="ARBA00009679"/>
    </source>
</evidence>
<comment type="caution">
    <text evidence="12">The sequence shown here is derived from an EMBL/GenBank/DDBJ whole genome shotgun (WGS) entry which is preliminary data.</text>
</comment>
<feature type="region of interest" description="Disordered" evidence="9">
    <location>
        <begin position="550"/>
        <end position="574"/>
    </location>
</feature>
<dbReference type="GO" id="GO:0003697">
    <property type="term" value="F:single-stranded DNA binding"/>
    <property type="evidence" value="ECO:0007669"/>
    <property type="project" value="InterPro"/>
</dbReference>
<keyword evidence="5" id="KW-0863">Zinc-finger</keyword>
<evidence type="ECO:0000256" key="8">
    <source>
        <dbReference type="SAM" id="Coils"/>
    </source>
</evidence>
<sequence length="591" mass="67638">MEDPRDIKSDDDELAKLTADEQDSVLKAIEKQKQELLEKHEAKRRKREAKQKQAAINEVQRSPSPVKSIRSNDQQHSIKPKNLNQDLLKANDPQSRSDASSEGTTSYFINSLNEHQNKVQDDREEARKLMASRIYTFDSDLACEPFTVDEKEYFSGKQISKRYLTHDALSRFLEDKKVLRIPKLFAKVCPPTFEEPRYPNWIIIGVLSKKSVPKGTSDKRSKFMTLTLTDFKMTVDIHMFGDSVEKYIKLRVGDIIAVLNPQIYIWKPDQQGIIRSFSLSIKHSYDCIMEIARARDFGTCQSLKKDGNVCGTPIDISIEDCCSFHKELRIRKTAGKRMELNGSFNMRSPTKNGRKQQFLMGGMDNKGNVKNSTIIEDRYAPKVDRQSKSMVYFSNPNAGKAFFDDSFQNPDILKNLEEKKRKRQEQKKERELKAKMMRLGEKPTVVKESMSQADKDLLLKKKALTGTAFPGQSVKAIGYDPTSKPHVKGILGSDELFDKNDESLNELLSITSKKTINLGLSKEERAKRAEQKAQATKMWKRLQEKERIRKENIGKIDLDSGSNSSDSDSDFEVKTDGKKDAYLKFKQSQNK</sequence>
<keyword evidence="13" id="KW-1185">Reference proteome</keyword>
<evidence type="ECO:0000256" key="6">
    <source>
        <dbReference type="ARBA" id="ARBA00022833"/>
    </source>
</evidence>
<evidence type="ECO:0000256" key="5">
    <source>
        <dbReference type="ARBA" id="ARBA00022771"/>
    </source>
</evidence>
<keyword evidence="8" id="KW-0175">Coiled coil</keyword>
<dbReference type="Pfam" id="PF22379">
    <property type="entry name" value="OB_MCM10"/>
    <property type="match status" value="1"/>
</dbReference>
<evidence type="ECO:0000313" key="13">
    <source>
        <dbReference type="Proteomes" id="UP000009328"/>
    </source>
</evidence>
<dbReference type="GO" id="GO:0006270">
    <property type="term" value="P:DNA replication initiation"/>
    <property type="evidence" value="ECO:0007669"/>
    <property type="project" value="InterPro"/>
</dbReference>
<evidence type="ECO:0000313" key="12">
    <source>
        <dbReference type="EMBL" id="CCH43820.1"/>
    </source>
</evidence>
<accession>K0KFC9</accession>
<dbReference type="InterPro" id="IPR012340">
    <property type="entry name" value="NA-bd_OB-fold"/>
</dbReference>
<keyword evidence="3" id="KW-0235">DNA replication</keyword>
<proteinExistence type="inferred from homology"/>
<evidence type="ECO:0000256" key="1">
    <source>
        <dbReference type="ARBA" id="ARBA00004123"/>
    </source>
</evidence>
<evidence type="ECO:0000256" key="7">
    <source>
        <dbReference type="ARBA" id="ARBA00023242"/>
    </source>
</evidence>
<dbReference type="HOGENOM" id="CLU_036499_0_0_1"/>
<gene>
    <name evidence="12" type="ORF">BN7_3374</name>
</gene>
<feature type="compositionally biased region" description="Polar residues" evidence="9">
    <location>
        <begin position="92"/>
        <end position="104"/>
    </location>
</feature>
<dbReference type="InterPro" id="IPR015408">
    <property type="entry name" value="Znf_Mcm10/DnaG"/>
</dbReference>
<evidence type="ECO:0000256" key="9">
    <source>
        <dbReference type="SAM" id="MobiDB-lite"/>
    </source>
</evidence>
<dbReference type="InParanoid" id="K0KFC9"/>
<feature type="coiled-coil region" evidence="8">
    <location>
        <begin position="409"/>
        <end position="442"/>
    </location>
</feature>